<organism evidence="2 3">
    <name type="scientific">Marinospirillum celere</name>
    <dbReference type="NCBI Taxonomy" id="1122252"/>
    <lineage>
        <taxon>Bacteria</taxon>
        <taxon>Pseudomonadati</taxon>
        <taxon>Pseudomonadota</taxon>
        <taxon>Gammaproteobacteria</taxon>
        <taxon>Oceanospirillales</taxon>
        <taxon>Oceanospirillaceae</taxon>
        <taxon>Marinospirillum</taxon>
    </lineage>
</organism>
<keyword evidence="3" id="KW-1185">Reference proteome</keyword>
<sequence>MRLLIFALFSLLAFTVNAANLSESDVQRWIDTHPQIQAWLDQHEDLFPEEAEDDFSFNMEQIFAEGIQQLRDAGLYDEFNSQVQNAGFRSVEHWTETTQSITLAYMAVAMEDNPHSRQMVEMQLEEIRTSPHIPADQRDMYEAMLSSSLEMMDMAEQVPTADKRAVRPHMNQLDGLFEMAEDY</sequence>
<dbReference type="Proteomes" id="UP000199058">
    <property type="component" value="Unassembled WGS sequence"/>
</dbReference>
<evidence type="ECO:0000256" key="1">
    <source>
        <dbReference type="SAM" id="SignalP"/>
    </source>
</evidence>
<name>A0A1I1JH67_9GAMM</name>
<evidence type="ECO:0000313" key="3">
    <source>
        <dbReference type="Proteomes" id="UP000199058"/>
    </source>
</evidence>
<dbReference type="OrthoDB" id="6120209at2"/>
<protein>
    <submittedName>
        <fullName evidence="2">Uncharacterized protein</fullName>
    </submittedName>
</protein>
<evidence type="ECO:0000313" key="2">
    <source>
        <dbReference type="EMBL" id="SFC45293.1"/>
    </source>
</evidence>
<reference evidence="2 3" key="1">
    <citation type="submission" date="2016-10" db="EMBL/GenBank/DDBJ databases">
        <authorList>
            <person name="de Groot N.N."/>
        </authorList>
    </citation>
    <scope>NUCLEOTIDE SEQUENCE [LARGE SCALE GENOMIC DNA]</scope>
    <source>
        <strain evidence="2 3">DSM 18438</strain>
    </source>
</reference>
<gene>
    <name evidence="2" type="ORF">SAMN05660443_2693</name>
</gene>
<proteinExistence type="predicted"/>
<accession>A0A1I1JH67</accession>
<feature type="chain" id="PRO_5011543321" evidence="1">
    <location>
        <begin position="19"/>
        <end position="183"/>
    </location>
</feature>
<dbReference type="EMBL" id="FOLH01000006">
    <property type="protein sequence ID" value="SFC45293.1"/>
    <property type="molecule type" value="Genomic_DNA"/>
</dbReference>
<keyword evidence="1" id="KW-0732">Signal</keyword>
<dbReference type="RefSeq" id="WP_091964719.1">
    <property type="nucleotide sequence ID" value="NZ_FOLH01000006.1"/>
</dbReference>
<dbReference type="AlphaFoldDB" id="A0A1I1JH67"/>
<feature type="signal peptide" evidence="1">
    <location>
        <begin position="1"/>
        <end position="18"/>
    </location>
</feature>